<proteinExistence type="predicted"/>
<dbReference type="OrthoDB" id="345969at2157"/>
<evidence type="ECO:0000256" key="1">
    <source>
        <dbReference type="SAM" id="MobiDB-lite"/>
    </source>
</evidence>
<accession>A0A1H3KV65</accession>
<dbReference type="AlphaFoldDB" id="A0A1H3KV65"/>
<protein>
    <submittedName>
        <fullName evidence="2">Uncharacterized protein</fullName>
    </submittedName>
</protein>
<keyword evidence="3" id="KW-1185">Reference proteome</keyword>
<feature type="region of interest" description="Disordered" evidence="1">
    <location>
        <begin position="86"/>
        <end position="117"/>
    </location>
</feature>
<dbReference type="RefSeq" id="WP_089769880.1">
    <property type="nucleotide sequence ID" value="NZ_FNPB01000022.1"/>
</dbReference>
<dbReference type="EMBL" id="FNPB01000022">
    <property type="protein sequence ID" value="SDY55545.1"/>
    <property type="molecule type" value="Genomic_DNA"/>
</dbReference>
<evidence type="ECO:0000313" key="2">
    <source>
        <dbReference type="EMBL" id="SDY55545.1"/>
    </source>
</evidence>
<dbReference type="Proteomes" id="UP000199170">
    <property type="component" value="Unassembled WGS sequence"/>
</dbReference>
<evidence type="ECO:0000313" key="3">
    <source>
        <dbReference type="Proteomes" id="UP000199170"/>
    </source>
</evidence>
<name>A0A1H3KV65_9EURY</name>
<organism evidence="2 3">
    <name type="scientific">Halobellus clavatus</name>
    <dbReference type="NCBI Taxonomy" id="660517"/>
    <lineage>
        <taxon>Archaea</taxon>
        <taxon>Methanobacteriati</taxon>
        <taxon>Methanobacteriota</taxon>
        <taxon>Stenosarchaea group</taxon>
        <taxon>Halobacteria</taxon>
        <taxon>Halobacteriales</taxon>
        <taxon>Haloferacaceae</taxon>
        <taxon>Halobellus</taxon>
    </lineage>
</organism>
<sequence>MIDTDSPHSFEQFRDQFEDECVLTALDRADSSEGETLEVLFLDDESGRIYRVLNATRGAPDSGWFVIALAGPNPQDGFERQRRIHDSDTHRVLTTQVKKNDQETGARSAEPCSETPE</sequence>
<reference evidence="3" key="1">
    <citation type="submission" date="2016-10" db="EMBL/GenBank/DDBJ databases">
        <authorList>
            <person name="Varghese N."/>
            <person name="Submissions S."/>
        </authorList>
    </citation>
    <scope>NUCLEOTIDE SEQUENCE [LARGE SCALE GENOMIC DNA]</scope>
    <source>
        <strain evidence="3">CGMCC 1.10118</strain>
    </source>
</reference>
<dbReference type="STRING" id="660517.SAMN04487946_12227"/>
<gene>
    <name evidence="2" type="ORF">SAMN04487946_12227</name>
</gene>